<dbReference type="FunFam" id="2.60.120.430:FF:000004">
    <property type="entry name" value="Putative leucine-rich repeat receptor-like serine/threonine-protein kinase"/>
    <property type="match status" value="1"/>
</dbReference>
<evidence type="ECO:0000256" key="18">
    <source>
        <dbReference type="ARBA" id="ARBA00048679"/>
    </source>
</evidence>
<evidence type="ECO:0000256" key="7">
    <source>
        <dbReference type="ARBA" id="ARBA00022692"/>
    </source>
</evidence>
<dbReference type="GO" id="GO:0016020">
    <property type="term" value="C:membrane"/>
    <property type="evidence" value="ECO:0007669"/>
    <property type="project" value="UniProtKB-SubCell"/>
</dbReference>
<evidence type="ECO:0000256" key="5">
    <source>
        <dbReference type="ARBA" id="ARBA00022614"/>
    </source>
</evidence>
<dbReference type="Proteomes" id="UP001293254">
    <property type="component" value="Unassembled WGS sequence"/>
</dbReference>
<dbReference type="EC" id="2.7.11.1" evidence="2"/>
<comment type="catalytic activity">
    <reaction evidence="18">
        <text>L-seryl-[protein] + ATP = O-phospho-L-seryl-[protein] + ADP + H(+)</text>
        <dbReference type="Rhea" id="RHEA:17989"/>
        <dbReference type="Rhea" id="RHEA-COMP:9863"/>
        <dbReference type="Rhea" id="RHEA-COMP:11604"/>
        <dbReference type="ChEBI" id="CHEBI:15378"/>
        <dbReference type="ChEBI" id="CHEBI:29999"/>
        <dbReference type="ChEBI" id="CHEBI:30616"/>
        <dbReference type="ChEBI" id="CHEBI:83421"/>
        <dbReference type="ChEBI" id="CHEBI:456216"/>
        <dbReference type="EC" id="2.7.11.1"/>
    </reaction>
</comment>
<organism evidence="22 23">
    <name type="scientific">Sesamum alatum</name>
    <dbReference type="NCBI Taxonomy" id="300844"/>
    <lineage>
        <taxon>Eukaryota</taxon>
        <taxon>Viridiplantae</taxon>
        <taxon>Streptophyta</taxon>
        <taxon>Embryophyta</taxon>
        <taxon>Tracheophyta</taxon>
        <taxon>Spermatophyta</taxon>
        <taxon>Magnoliopsida</taxon>
        <taxon>eudicotyledons</taxon>
        <taxon>Gunneridae</taxon>
        <taxon>Pentapetalae</taxon>
        <taxon>asterids</taxon>
        <taxon>lamiids</taxon>
        <taxon>Lamiales</taxon>
        <taxon>Pedaliaceae</taxon>
        <taxon>Sesamum</taxon>
    </lineage>
</organism>
<keyword evidence="16" id="KW-0325">Glycoprotein</keyword>
<evidence type="ECO:0000313" key="22">
    <source>
        <dbReference type="EMBL" id="KAK4439097.1"/>
    </source>
</evidence>
<comment type="subcellular location">
    <subcellularLocation>
        <location evidence="1">Membrane</location>
        <topology evidence="1">Single-pass type I membrane protein</topology>
    </subcellularLocation>
</comment>
<keyword evidence="11 22" id="KW-0418">Kinase</keyword>
<keyword evidence="14 19" id="KW-0472">Membrane</keyword>
<dbReference type="GO" id="GO:0004674">
    <property type="term" value="F:protein serine/threonine kinase activity"/>
    <property type="evidence" value="ECO:0007669"/>
    <property type="project" value="UniProtKB-KW"/>
</dbReference>
<keyword evidence="5" id="KW-0433">Leucine-rich repeat</keyword>
<keyword evidence="3" id="KW-0723">Serine/threonine-protein kinase</keyword>
<evidence type="ECO:0000256" key="8">
    <source>
        <dbReference type="ARBA" id="ARBA00022729"/>
    </source>
</evidence>
<evidence type="ECO:0000313" key="23">
    <source>
        <dbReference type="Proteomes" id="UP001293254"/>
    </source>
</evidence>
<evidence type="ECO:0000259" key="21">
    <source>
        <dbReference type="PROSITE" id="PS50011"/>
    </source>
</evidence>
<dbReference type="InterPro" id="IPR011009">
    <property type="entry name" value="Kinase-like_dom_sf"/>
</dbReference>
<comment type="caution">
    <text evidence="22">The sequence shown here is derived from an EMBL/GenBank/DDBJ whole genome shotgun (WGS) entry which is preliminary data.</text>
</comment>
<dbReference type="Pfam" id="PF13855">
    <property type="entry name" value="LRR_8"/>
    <property type="match status" value="1"/>
</dbReference>
<dbReference type="PANTHER" id="PTHR48006:SF81">
    <property type="entry name" value="PROTEIN KINASE DOMAIN-CONTAINING PROTEIN"/>
    <property type="match status" value="1"/>
</dbReference>
<dbReference type="Pfam" id="PF00560">
    <property type="entry name" value="LRR_1"/>
    <property type="match status" value="3"/>
</dbReference>
<evidence type="ECO:0000256" key="14">
    <source>
        <dbReference type="ARBA" id="ARBA00023136"/>
    </source>
</evidence>
<keyword evidence="10" id="KW-0547">Nucleotide-binding</keyword>
<keyword evidence="8 20" id="KW-0732">Signal</keyword>
<dbReference type="InterPro" id="IPR001611">
    <property type="entry name" value="Leu-rich_rpt"/>
</dbReference>
<feature type="transmembrane region" description="Helical" evidence="19">
    <location>
        <begin position="539"/>
        <end position="564"/>
    </location>
</feature>
<dbReference type="AlphaFoldDB" id="A0AAE2CYB7"/>
<keyword evidence="13 19" id="KW-1133">Transmembrane helix</keyword>
<evidence type="ECO:0000256" key="3">
    <source>
        <dbReference type="ARBA" id="ARBA00022527"/>
    </source>
</evidence>
<keyword evidence="9" id="KW-0677">Repeat</keyword>
<keyword evidence="7 19" id="KW-0812">Transmembrane</keyword>
<evidence type="ECO:0000256" key="11">
    <source>
        <dbReference type="ARBA" id="ARBA00022777"/>
    </source>
</evidence>
<dbReference type="Gene3D" id="1.10.510.10">
    <property type="entry name" value="Transferase(Phosphotransferase) domain 1"/>
    <property type="match status" value="1"/>
</dbReference>
<dbReference type="Pfam" id="PF11721">
    <property type="entry name" value="Malectin"/>
    <property type="match status" value="1"/>
</dbReference>
<evidence type="ECO:0000256" key="12">
    <source>
        <dbReference type="ARBA" id="ARBA00022840"/>
    </source>
</evidence>
<dbReference type="InterPro" id="IPR032675">
    <property type="entry name" value="LRR_dom_sf"/>
</dbReference>
<keyword evidence="4" id="KW-0597">Phosphoprotein</keyword>
<dbReference type="SUPFAM" id="SSF52058">
    <property type="entry name" value="L domain-like"/>
    <property type="match status" value="1"/>
</dbReference>
<dbReference type="EMBL" id="JACGWO010000001">
    <property type="protein sequence ID" value="KAK4439097.1"/>
    <property type="molecule type" value="Genomic_DNA"/>
</dbReference>
<protein>
    <recommendedName>
        <fullName evidence="2">non-specific serine/threonine protein kinase</fullName>
        <ecNumber evidence="2">2.7.11.1</ecNumber>
    </recommendedName>
</protein>
<feature type="chain" id="PRO_5042059359" description="non-specific serine/threonine protein kinase" evidence="20">
    <location>
        <begin position="19"/>
        <end position="939"/>
    </location>
</feature>
<dbReference type="FunFam" id="3.80.10.10:FF:000041">
    <property type="entry name" value="LRR receptor-like serine/threonine-protein kinase ERECTA"/>
    <property type="match status" value="1"/>
</dbReference>
<feature type="signal peptide" evidence="20">
    <location>
        <begin position="1"/>
        <end position="18"/>
    </location>
</feature>
<accession>A0AAE2CYB7</accession>
<dbReference type="Pfam" id="PF07714">
    <property type="entry name" value="PK_Tyr_Ser-Thr"/>
    <property type="match status" value="1"/>
</dbReference>
<dbReference type="InterPro" id="IPR001245">
    <property type="entry name" value="Ser-Thr/Tyr_kinase_cat_dom"/>
</dbReference>
<feature type="domain" description="Protein kinase" evidence="21">
    <location>
        <begin position="600"/>
        <end position="881"/>
    </location>
</feature>
<dbReference type="InterPro" id="IPR021720">
    <property type="entry name" value="Malectin_dom"/>
</dbReference>
<reference evidence="22" key="2">
    <citation type="journal article" date="2024" name="Plant">
        <title>Genomic evolution and insights into agronomic trait innovations of Sesamum species.</title>
        <authorList>
            <person name="Miao H."/>
            <person name="Wang L."/>
            <person name="Qu L."/>
            <person name="Liu H."/>
            <person name="Sun Y."/>
            <person name="Le M."/>
            <person name="Wang Q."/>
            <person name="Wei S."/>
            <person name="Zheng Y."/>
            <person name="Lin W."/>
            <person name="Duan Y."/>
            <person name="Cao H."/>
            <person name="Xiong S."/>
            <person name="Wang X."/>
            <person name="Wei L."/>
            <person name="Li C."/>
            <person name="Ma Q."/>
            <person name="Ju M."/>
            <person name="Zhao R."/>
            <person name="Li G."/>
            <person name="Mu C."/>
            <person name="Tian Q."/>
            <person name="Mei H."/>
            <person name="Zhang T."/>
            <person name="Gao T."/>
            <person name="Zhang H."/>
        </authorList>
    </citation>
    <scope>NUCLEOTIDE SEQUENCE</scope>
    <source>
        <strain evidence="22">3651</strain>
    </source>
</reference>
<evidence type="ECO:0000256" key="10">
    <source>
        <dbReference type="ARBA" id="ARBA00022741"/>
    </source>
</evidence>
<evidence type="ECO:0000256" key="6">
    <source>
        <dbReference type="ARBA" id="ARBA00022679"/>
    </source>
</evidence>
<dbReference type="GO" id="GO:0005524">
    <property type="term" value="F:ATP binding"/>
    <property type="evidence" value="ECO:0007669"/>
    <property type="project" value="UniProtKB-KW"/>
</dbReference>
<dbReference type="FunFam" id="3.80.10.10:FF:001026">
    <property type="entry name" value="Putative leucine-rich repeat receptor-like serine/threonine-protein kinase isoform A"/>
    <property type="match status" value="1"/>
</dbReference>
<name>A0AAE2CYB7_9LAMI</name>
<evidence type="ECO:0000256" key="4">
    <source>
        <dbReference type="ARBA" id="ARBA00022553"/>
    </source>
</evidence>
<dbReference type="PROSITE" id="PS00108">
    <property type="entry name" value="PROTEIN_KINASE_ST"/>
    <property type="match status" value="1"/>
</dbReference>
<evidence type="ECO:0000256" key="16">
    <source>
        <dbReference type="ARBA" id="ARBA00023180"/>
    </source>
</evidence>
<dbReference type="FunFam" id="1.10.510.10:FF:000044">
    <property type="entry name" value="Putative LRR receptor-like serine/threonine-protein kinase"/>
    <property type="match status" value="1"/>
</dbReference>
<comment type="catalytic activity">
    <reaction evidence="17">
        <text>L-threonyl-[protein] + ATP = O-phospho-L-threonyl-[protein] + ADP + H(+)</text>
        <dbReference type="Rhea" id="RHEA:46608"/>
        <dbReference type="Rhea" id="RHEA-COMP:11060"/>
        <dbReference type="Rhea" id="RHEA-COMP:11605"/>
        <dbReference type="ChEBI" id="CHEBI:15378"/>
        <dbReference type="ChEBI" id="CHEBI:30013"/>
        <dbReference type="ChEBI" id="CHEBI:30616"/>
        <dbReference type="ChEBI" id="CHEBI:61977"/>
        <dbReference type="ChEBI" id="CHEBI:456216"/>
        <dbReference type="EC" id="2.7.11.1"/>
    </reaction>
</comment>
<dbReference type="SMART" id="SM00220">
    <property type="entry name" value="S_TKc"/>
    <property type="match status" value="1"/>
</dbReference>
<dbReference type="InterPro" id="IPR051824">
    <property type="entry name" value="LRR_Rcpt-Like_S/T_Kinase"/>
</dbReference>
<evidence type="ECO:0000256" key="15">
    <source>
        <dbReference type="ARBA" id="ARBA00023170"/>
    </source>
</evidence>
<proteinExistence type="predicted"/>
<evidence type="ECO:0000256" key="17">
    <source>
        <dbReference type="ARBA" id="ARBA00047899"/>
    </source>
</evidence>
<keyword evidence="6" id="KW-0808">Transferase</keyword>
<dbReference type="InterPro" id="IPR008271">
    <property type="entry name" value="Ser/Thr_kinase_AS"/>
</dbReference>
<dbReference type="FunFam" id="3.30.200.20:FF:000217">
    <property type="entry name" value="probable LRR receptor-like serine/threonine-protein kinase At1g53430"/>
    <property type="match status" value="1"/>
</dbReference>
<dbReference type="Gene3D" id="2.60.120.430">
    <property type="entry name" value="Galactose-binding lectin"/>
    <property type="match status" value="1"/>
</dbReference>
<evidence type="ECO:0000256" key="2">
    <source>
        <dbReference type="ARBA" id="ARBA00012513"/>
    </source>
</evidence>
<evidence type="ECO:0000256" key="20">
    <source>
        <dbReference type="SAM" id="SignalP"/>
    </source>
</evidence>
<dbReference type="PROSITE" id="PS50011">
    <property type="entry name" value="PROTEIN_KINASE_DOM"/>
    <property type="match status" value="1"/>
</dbReference>
<evidence type="ECO:0000256" key="13">
    <source>
        <dbReference type="ARBA" id="ARBA00022989"/>
    </source>
</evidence>
<evidence type="ECO:0000256" key="19">
    <source>
        <dbReference type="SAM" id="Phobius"/>
    </source>
</evidence>
<evidence type="ECO:0000256" key="9">
    <source>
        <dbReference type="ARBA" id="ARBA00022737"/>
    </source>
</evidence>
<dbReference type="SUPFAM" id="SSF56112">
    <property type="entry name" value="Protein kinase-like (PK-like)"/>
    <property type="match status" value="1"/>
</dbReference>
<dbReference type="CDD" id="cd14066">
    <property type="entry name" value="STKc_IRAK"/>
    <property type="match status" value="1"/>
</dbReference>
<keyword evidence="23" id="KW-1185">Reference proteome</keyword>
<dbReference type="InterPro" id="IPR000719">
    <property type="entry name" value="Prot_kinase_dom"/>
</dbReference>
<dbReference type="PANTHER" id="PTHR48006">
    <property type="entry name" value="LEUCINE-RICH REPEAT-CONTAINING PROTEIN DDB_G0281931-RELATED"/>
    <property type="match status" value="1"/>
</dbReference>
<reference evidence="22" key="1">
    <citation type="submission" date="2020-06" db="EMBL/GenBank/DDBJ databases">
        <authorList>
            <person name="Li T."/>
            <person name="Hu X."/>
            <person name="Zhang T."/>
            <person name="Song X."/>
            <person name="Zhang H."/>
            <person name="Dai N."/>
            <person name="Sheng W."/>
            <person name="Hou X."/>
            <person name="Wei L."/>
        </authorList>
    </citation>
    <scope>NUCLEOTIDE SEQUENCE</scope>
    <source>
        <strain evidence="22">3651</strain>
        <tissue evidence="22">Leaf</tissue>
    </source>
</reference>
<sequence>MLLPRLIALVCLVRFASGQPVLPADEVESLQVIGRSLGKRDWNFSVDPCSGLSGWATRNPVKGFENALTCDCTFANNTICHVVSIILKAQNLNGSVPRELVRLPFLQEIDLTRNYLNGTIPPEWGTMKLVNISLIGNRVTGSIPKELANITTLANLTLEYNQLSGTIPPEFGDLPRIERLRISDNNFRGSIPNFIQNWTNIEKLVIQASGLAGPIPSGIASLTKLTDLRISDLNGNESTFPPLSNIRKLKTLILRSCNIVGQLPSYIGEMTGLKVLDLSFNKLSGPIPDSFVGLANTDYIYLTGNSLTGPLPAWMLKDGDRIGIISCLRSFRCERRYYSLHINCGGRQAVDDKGTTYEDDSNSGGPSNFVLSKTNWGVSSTGHFLDDDRSRDSFIWSNSSSISGENSQLYTDARLSPLSLTYYGFCLMNGNYTVNLHFAEIMFTDDGTYSSLGRRIFDVYIQGKLVLKDFNIENEAGGVNIGIRRNFTAVVIDNTLDIRFYWAGKGTNGIPVRGVYGPLISAISVDPDFTPPSENGSSISVGAIVGIVVAGLFTVFLVLGILWWKGCLRHKDTTHNDLKGLDLHTGSFTLRQIRAATDNFDPANKIGEGGFGPVYKGLLSDGTIIAVKQLSSKSKQGNREFVNEIGMISALQHPHLVKLYGCCIEGNQLLLVYEYMENNSLARALFGPEEHQIHLDWPTRHKICIGIARGLAYLHEESRLKIVHRDIKATNVLLDENLVPKISDFGLAKLDEEDNTHISTRVAGTFGYMAPEYAMRGYLTDKADVYSFGVVLLEVVSGRSNTSIKPKEDCFYILDWANSLKEEGNLMELVDPRLESSFNKEEVMTAINVALLCTNTVAAERPTMSAVVSMLEGRAGVREFVSDSNVSNENTKRKEMTNMEHDDEGQSISMDVPWTASSAATADLYPITLDSDYWEKRDQ</sequence>
<dbReference type="Gene3D" id="3.30.200.20">
    <property type="entry name" value="Phosphorylase Kinase, domain 1"/>
    <property type="match status" value="1"/>
</dbReference>
<evidence type="ECO:0000256" key="1">
    <source>
        <dbReference type="ARBA" id="ARBA00004479"/>
    </source>
</evidence>
<dbReference type="Gene3D" id="3.80.10.10">
    <property type="entry name" value="Ribonuclease Inhibitor"/>
    <property type="match status" value="2"/>
</dbReference>
<gene>
    <name evidence="22" type="ORF">Salat_0244500</name>
</gene>
<keyword evidence="12" id="KW-0067">ATP-binding</keyword>
<keyword evidence="15 22" id="KW-0675">Receptor</keyword>